<feature type="transmembrane region" description="Helical" evidence="2">
    <location>
        <begin position="509"/>
        <end position="531"/>
    </location>
</feature>
<keyword evidence="2" id="KW-1133">Transmembrane helix</keyword>
<evidence type="ECO:0000256" key="1">
    <source>
        <dbReference type="SAM" id="MobiDB-lite"/>
    </source>
</evidence>
<feature type="transmembrane region" description="Helical" evidence="2">
    <location>
        <begin position="59"/>
        <end position="83"/>
    </location>
</feature>
<proteinExistence type="predicted"/>
<keyword evidence="2" id="KW-0472">Membrane</keyword>
<keyword evidence="4" id="KW-1185">Reference proteome</keyword>
<dbReference type="Proteomes" id="UP000701801">
    <property type="component" value="Unassembled WGS sequence"/>
</dbReference>
<organism evidence="3 4">
    <name type="scientific">Hymenoscyphus albidus</name>
    <dbReference type="NCBI Taxonomy" id="595503"/>
    <lineage>
        <taxon>Eukaryota</taxon>
        <taxon>Fungi</taxon>
        <taxon>Dikarya</taxon>
        <taxon>Ascomycota</taxon>
        <taxon>Pezizomycotina</taxon>
        <taxon>Leotiomycetes</taxon>
        <taxon>Helotiales</taxon>
        <taxon>Helotiaceae</taxon>
        <taxon>Hymenoscyphus</taxon>
    </lineage>
</organism>
<reference evidence="3" key="1">
    <citation type="submission" date="2021-07" db="EMBL/GenBank/DDBJ databases">
        <authorList>
            <person name="Durling M."/>
        </authorList>
    </citation>
    <scope>NUCLEOTIDE SEQUENCE</scope>
</reference>
<feature type="transmembrane region" description="Helical" evidence="2">
    <location>
        <begin position="95"/>
        <end position="118"/>
    </location>
</feature>
<evidence type="ECO:0000256" key="2">
    <source>
        <dbReference type="SAM" id="Phobius"/>
    </source>
</evidence>
<gene>
    <name evidence="3" type="ORF">HYALB_00012853</name>
</gene>
<evidence type="ECO:0000313" key="3">
    <source>
        <dbReference type="EMBL" id="CAG8977001.1"/>
    </source>
</evidence>
<sequence length="626" mass="67867">MSTNYAPVTKQNPEDVQSLDSPIFPVQHDTAKDMSHVNYSNLTIYDDPKELGNSLSSNALGLTIGLSGVAITVLFAVYGILVLKHDGDEAENGSMAMTLVTISKYGPTIFLIVFAAIVGSAMRTIATFLIQSGSSIGVLEQLLGSRTISGALFTQIRLRAMDSVALVIIILWCLSPLGSQAALRVVYIAPQFHTNRTSPTAMNTFAGYEYSYAAGIVSDLWGNVRLPSLEALNYNGTSWLNIRDKPVEYTSLVGVPVGPLPTLPQANTTYNLTNSYLKGSCDRFDALPAEYHLINYTSEPPPIPPNQFNKTCGWVSSFITPLQIGLTVPCAYNPNEKDFDTRHLTWETLNNVESATIAECHLSTTTIELSLTCSHSKCEPTAIRSSPNPEIGHKTVLDLVPHPEILLQLLAEAFPRSSLSGGQNPIISYFLNPSDAIVSTNHTALHLIGRSNFELRLTQILNTVLMLGIGRNSVTSSFDTFLSSPISVPNSTVPADVVTKRYIVRCDRAWLSVLIVASFFTALVVAGAMVLQFFTLAPDILGTVGLAMLDREDNFESGVAGGVGGAGRFRRTAWDGNDWTRTRREMIVRLADVKPGEQVGRIGLAVLGRGRGGEGGAKLVRGRRYH</sequence>
<feature type="transmembrane region" description="Helical" evidence="2">
    <location>
        <begin position="164"/>
        <end position="187"/>
    </location>
</feature>
<dbReference type="AlphaFoldDB" id="A0A9N9LSZ2"/>
<comment type="caution">
    <text evidence="3">The sequence shown here is derived from an EMBL/GenBank/DDBJ whole genome shotgun (WGS) entry which is preliminary data.</text>
</comment>
<feature type="transmembrane region" description="Helical" evidence="2">
    <location>
        <begin position="124"/>
        <end position="143"/>
    </location>
</feature>
<evidence type="ECO:0000313" key="4">
    <source>
        <dbReference type="Proteomes" id="UP000701801"/>
    </source>
</evidence>
<protein>
    <submittedName>
        <fullName evidence="3">Uncharacterized protein</fullName>
    </submittedName>
</protein>
<name>A0A9N9LSZ2_9HELO</name>
<dbReference type="OrthoDB" id="3692311at2759"/>
<dbReference type="EMBL" id="CAJVRM010000200">
    <property type="protein sequence ID" value="CAG8977001.1"/>
    <property type="molecule type" value="Genomic_DNA"/>
</dbReference>
<accession>A0A9N9LSZ2</accession>
<keyword evidence="2" id="KW-0812">Transmembrane</keyword>
<feature type="region of interest" description="Disordered" evidence="1">
    <location>
        <begin position="1"/>
        <end position="20"/>
    </location>
</feature>